<dbReference type="PROSITE" id="PS51127">
    <property type="entry name" value="BIG1"/>
    <property type="match status" value="2"/>
</dbReference>
<feature type="domain" description="Big-1" evidence="3">
    <location>
        <begin position="42"/>
        <end position="134"/>
    </location>
</feature>
<organism evidence="4 5">
    <name type="scientific">Shewanella electrica</name>
    <dbReference type="NCBI Taxonomy" id="515560"/>
    <lineage>
        <taxon>Bacteria</taxon>
        <taxon>Pseudomonadati</taxon>
        <taxon>Pseudomonadota</taxon>
        <taxon>Gammaproteobacteria</taxon>
        <taxon>Alteromonadales</taxon>
        <taxon>Shewanellaceae</taxon>
        <taxon>Shewanella</taxon>
    </lineage>
</organism>
<feature type="chain" id="PRO_5046231844" evidence="2">
    <location>
        <begin position="19"/>
        <end position="812"/>
    </location>
</feature>
<feature type="signal peptide" evidence="2">
    <location>
        <begin position="1"/>
        <end position="18"/>
    </location>
</feature>
<reference evidence="5" key="1">
    <citation type="submission" date="2023-07" db="EMBL/GenBank/DDBJ databases">
        <title>Shewanella mangrovi sp. nov., an acetaldehyde- degrading bacterium isolated from mangrove sediment.</title>
        <authorList>
            <person name="Liu Y."/>
        </authorList>
    </citation>
    <scope>NUCLEOTIDE SEQUENCE [LARGE SCALE GENOMIC DNA]</scope>
    <source>
        <strain evidence="5">C32</strain>
    </source>
</reference>
<dbReference type="InterPro" id="IPR013783">
    <property type="entry name" value="Ig-like_fold"/>
</dbReference>
<dbReference type="SUPFAM" id="SSF49373">
    <property type="entry name" value="Invasin/intimin cell-adhesion fragments"/>
    <property type="match status" value="2"/>
</dbReference>
<comment type="similarity">
    <text evidence="1">Belongs to the intimin/invasin family.</text>
</comment>
<dbReference type="PROSITE" id="PS51257">
    <property type="entry name" value="PROKAR_LIPOPROTEIN"/>
    <property type="match status" value="1"/>
</dbReference>
<comment type="caution">
    <text evidence="4">The sequence shown here is derived from an EMBL/GenBank/DDBJ whole genome shotgun (WGS) entry which is preliminary data.</text>
</comment>
<dbReference type="EMBL" id="JAKOGG010000005">
    <property type="protein sequence ID" value="MCS4556797.1"/>
    <property type="molecule type" value="Genomic_DNA"/>
</dbReference>
<keyword evidence="5" id="KW-1185">Reference proteome</keyword>
<evidence type="ECO:0000313" key="4">
    <source>
        <dbReference type="EMBL" id="MCS4556797.1"/>
    </source>
</evidence>
<gene>
    <name evidence="4" type="ORF">L9G74_10115</name>
</gene>
<dbReference type="Proteomes" id="UP001201549">
    <property type="component" value="Unassembled WGS sequence"/>
</dbReference>
<evidence type="ECO:0000259" key="3">
    <source>
        <dbReference type="PROSITE" id="PS51127"/>
    </source>
</evidence>
<name>A0ABT2FKE0_9GAMM</name>
<keyword evidence="2" id="KW-0732">Signal</keyword>
<dbReference type="SMART" id="SM00634">
    <property type="entry name" value="BID_1"/>
    <property type="match status" value="2"/>
</dbReference>
<accession>A0ABT2FKE0</accession>
<evidence type="ECO:0000256" key="1">
    <source>
        <dbReference type="ARBA" id="ARBA00010116"/>
    </source>
</evidence>
<dbReference type="InterPro" id="IPR008964">
    <property type="entry name" value="Invasin/intimin_cell_adhesion"/>
</dbReference>
<evidence type="ECO:0000313" key="5">
    <source>
        <dbReference type="Proteomes" id="UP001201549"/>
    </source>
</evidence>
<evidence type="ECO:0000256" key="2">
    <source>
        <dbReference type="SAM" id="SignalP"/>
    </source>
</evidence>
<feature type="domain" description="Big-1" evidence="3">
    <location>
        <begin position="360"/>
        <end position="458"/>
    </location>
</feature>
<proteinExistence type="inferred from homology"/>
<sequence>MQSAMRLFGAFLCLLLSACGGGGNLDQGTDNGNGSNPSGTTSVTLTISNSTISAATPATLTATVRNSISGTISGALVTFELNNADLGTFVPAIGTALTDANGVATVSLATSNIAGAGQVTAAINSGESASVGFTMVGDGGPATGGGAQMTLTLTDANGDEVSTIDSTSPGTLTAHVSGISRAVIVTFAADIGDLPVKTAVTDANGAASVTIYAGSNPGAGTATATIATGESAERVFVVGATDILMGSGTPFTAEQASVSAATISAGGTATVSVQLQDADGNLFTEPVEVRFSSRCAAQTSPQARMSSPVTAVNGVASSTYLAQGCVGSDPISVTANVGGRTLSATGSIEVLAAAAGSIVFLDASPTQIDILGTGVQETSVVRFQVLDTNGNAVAGRNVSFSLNTSVGGLSVAPTTATTDDQGVAQTVVNSGTVATSIRVTASVDGSVPLIASQSSQLVISTGIPDQDSFSLSAVIVNAEGWNVDGTQVVVTARLADAFNNPVRNGTAVSFVTEGGAIGASCVTVNGACSVTWTSQNVRPAGQSLLNNDGTYRNPRAELVNGGNFYGQSFGGRATITAYAIGEESFPDLNGNGRFDESERTAFAATDVAGQPYDLADAFRDYNEDGIFNPQQAGGQSGGDNEVLIDFNSNGVFDTADGVYNGVLCAIPSHAGCADGVNQSKSVYVRGSLVMVMASSEAYATNPSDIRIIDRDGDNLGGSIDINGNGTATVQFTISDVHNQQMPAGSVVSFATSAGSIDSAPSYTWPSSNYNGGRQFSVTIGGADQPDSGTFSVTVTSPNGLVTEVVNIAVNIY</sequence>
<dbReference type="InterPro" id="IPR003344">
    <property type="entry name" value="Big_1_dom"/>
</dbReference>
<dbReference type="Gene3D" id="2.60.40.10">
    <property type="entry name" value="Immunoglobulins"/>
    <property type="match status" value="5"/>
</dbReference>
<protein>
    <submittedName>
        <fullName evidence="4">Ig-like domain-containing protein</fullName>
    </submittedName>
</protein>
<dbReference type="RefSeq" id="WP_238896186.1">
    <property type="nucleotide sequence ID" value="NZ_JAKOGG010000005.1"/>
</dbReference>